<dbReference type="OrthoDB" id="358279at2"/>
<dbReference type="Pfam" id="PF00512">
    <property type="entry name" value="HisKA"/>
    <property type="match status" value="1"/>
</dbReference>
<dbReference type="PRINTS" id="PR00344">
    <property type="entry name" value="BCTRLSENSOR"/>
</dbReference>
<evidence type="ECO:0000313" key="16">
    <source>
        <dbReference type="Proteomes" id="UP000199109"/>
    </source>
</evidence>
<feature type="domain" description="Response regulatory" evidence="14">
    <location>
        <begin position="1143"/>
        <end position="1258"/>
    </location>
</feature>
<dbReference type="Pfam" id="PF02518">
    <property type="entry name" value="HATPase_c"/>
    <property type="match status" value="1"/>
</dbReference>
<dbReference type="SUPFAM" id="SSF52172">
    <property type="entry name" value="CheY-like"/>
    <property type="match status" value="1"/>
</dbReference>
<dbReference type="SUPFAM" id="SSF47384">
    <property type="entry name" value="Homodimeric domain of signal transducing histidine kinase"/>
    <property type="match status" value="1"/>
</dbReference>
<protein>
    <recommendedName>
        <fullName evidence="2">histidine kinase</fullName>
        <ecNumber evidence="2">2.7.13.3</ecNumber>
    </recommendedName>
</protein>
<dbReference type="InterPro" id="IPR011110">
    <property type="entry name" value="Reg_prop"/>
</dbReference>
<dbReference type="InterPro" id="IPR036890">
    <property type="entry name" value="HATPase_C_sf"/>
</dbReference>
<dbReference type="SUPFAM" id="SSF55874">
    <property type="entry name" value="ATPase domain of HSP90 chaperone/DNA topoisomerase II/histidine kinase"/>
    <property type="match status" value="1"/>
</dbReference>
<evidence type="ECO:0000259" key="13">
    <source>
        <dbReference type="PROSITE" id="PS50109"/>
    </source>
</evidence>
<dbReference type="InterPro" id="IPR003594">
    <property type="entry name" value="HATPase_dom"/>
</dbReference>
<feature type="domain" description="Histidine kinase" evidence="13">
    <location>
        <begin position="858"/>
        <end position="1093"/>
    </location>
</feature>
<keyword evidence="4" id="KW-0808">Transferase</keyword>
<sequence length="1390" mass="158184">MKGNLLSLLSISFCLLLAGPAKGQTNNHQYHFVTIDEGFPKSAITDIIQGHDGLIWIATNGEGLYQYNGTDLKVYKHNPKDSTSINSSIVNTIFLDSDNTIWVGTEGGLNKYNLTLDAFEEIKIAGIQSEDENYSVFSIRETSNKSLLIGTPGNGLYKLAPNRLSIQKINERLSLNSTKIIINSMLPIEDGNMLLGTNMGLFIYNETLHIWEKKRFETENGPEEIDYAIESLANDEANNLLIGTFNRGLVRINTSSEIYTSEVFDFTKKRIFDIEITADHTILCATENDGLFVLEANGNVSENYRYDKTEPSNILSNSIWSICRDAQNRIWIGYYNRGIGVYDALYDKFSDLQSIPNKKNSLQSPSVTGIVQADDNHLLIAMDGGGIDKFNLKTKEFSHLSGNTNIKGLDKLDVQTIYLDNEKNLWAGTWSSGIYYLKKGSNTFINYNTANTEGRLTSNRITGFSEDSKGTLWIATFFGGLHSFNSETKEFLSHSNDSFKTIYGNEGHIRTVFVDHNDNIWLGTPKGLFKVISSNKTTYQTIAINEPISNNALVEDKINTRTIFEDSRDNIWFGTYGKGLGKITTQNNHIEWFQTEEGLSIENISSIIEDNNNNIWVSGDTGLSMLDTQTKEFSNYNKEDGLLVNNFNFNSVLKDNKGILYFGSYEGIDYFNPNKIIQNQNEPIVYLTDFKLFNNSVVPAAKNSPLTKNISEIQKLTLKPSEFVFTLEFAAINFTRANTNQYAYYLEGFEENWNYVGNNRSATYTNLSPGEYTFHVKASNNDGVWAENPLSLPITILAPWWATSWAVLLYILLFIGLAWSINWFLNKRLEDKRTLKLEREQRQQEELLNEKKIQFFTNISHEFRTPLTLIINPITDIIESNQMKLNKGIKDKHRIIYRNAQRMKNLIDELMDFRKLHLNRLTLNASQIDAFKFVKEVVEHFEEEAFEKNIILTTESDDKESDFWADPGLLEKVIFNLLSNAFKATAENGIITLGVYVSKEKILFPLVNKDIPFSALEIIIEDTGFGITKEDLEHIFERFYRAKDRNQQYYGGSGTGIGLELVQSFVELHKGKVEVQSEEGEGTKFKLLFPLGKDHLFESTTIIPLLPKFKANIDLTQIEIDPNTGNTLESTKSLSFIDKDRKTILLVEDNRELRNYIKTKLQPEYMVIEAENGQKGIQLALKGLPDIIITDIIMPEMDGFEFCKKIKEDLKTSHIPVIMLTAKTMNSDKIKGIDLGADAYLNKPFEMKLLRSYLKRLLVSRQQSLQKNIHENNTITLLEHTTAIDKTFMQRVLDFITENISEPDLNVEYLAEDMALSRSQLYRKIKSITGMTATELIRKIRLEKAKRMIENGSESISEVGFKVGFSSPSYFSKCFKNEFGVLPTELKTTI</sequence>
<dbReference type="Pfam" id="PF07494">
    <property type="entry name" value="Reg_prop"/>
    <property type="match status" value="4"/>
</dbReference>
<accession>A0A1G7HRX7</accession>
<evidence type="ECO:0000256" key="9">
    <source>
        <dbReference type="PROSITE-ProRule" id="PRU00169"/>
    </source>
</evidence>
<evidence type="ECO:0000256" key="6">
    <source>
        <dbReference type="ARBA" id="ARBA00023015"/>
    </source>
</evidence>
<evidence type="ECO:0000256" key="7">
    <source>
        <dbReference type="ARBA" id="ARBA00023125"/>
    </source>
</evidence>
<dbReference type="InterPro" id="IPR011006">
    <property type="entry name" value="CheY-like_superfamily"/>
</dbReference>
<dbReference type="EMBL" id="FNAO01000010">
    <property type="protein sequence ID" value="SDF03044.1"/>
    <property type="molecule type" value="Genomic_DNA"/>
</dbReference>
<dbReference type="Pfam" id="PF07495">
    <property type="entry name" value="Y_Y_Y"/>
    <property type="match status" value="1"/>
</dbReference>
<dbReference type="Gene3D" id="2.130.10.10">
    <property type="entry name" value="YVTN repeat-like/Quinoprotein amine dehydrogenase"/>
    <property type="match status" value="2"/>
</dbReference>
<keyword evidence="3 9" id="KW-0597">Phosphoprotein</keyword>
<comment type="catalytic activity">
    <reaction evidence="1">
        <text>ATP + protein L-histidine = ADP + protein N-phospho-L-histidine.</text>
        <dbReference type="EC" id="2.7.13.3"/>
    </reaction>
</comment>
<dbReference type="Gene3D" id="1.10.287.130">
    <property type="match status" value="1"/>
</dbReference>
<evidence type="ECO:0000256" key="5">
    <source>
        <dbReference type="ARBA" id="ARBA00022777"/>
    </source>
</evidence>
<dbReference type="CDD" id="cd00075">
    <property type="entry name" value="HATPase"/>
    <property type="match status" value="1"/>
</dbReference>
<dbReference type="PROSITE" id="PS50109">
    <property type="entry name" value="HIS_KIN"/>
    <property type="match status" value="1"/>
</dbReference>
<dbReference type="PANTHER" id="PTHR43547:SF2">
    <property type="entry name" value="HYBRID SIGNAL TRANSDUCTION HISTIDINE KINASE C"/>
    <property type="match status" value="1"/>
</dbReference>
<feature type="signal peptide" evidence="11">
    <location>
        <begin position="1"/>
        <end position="23"/>
    </location>
</feature>
<dbReference type="SMART" id="SM00448">
    <property type="entry name" value="REC"/>
    <property type="match status" value="1"/>
</dbReference>
<dbReference type="SMART" id="SM00387">
    <property type="entry name" value="HATPase_c"/>
    <property type="match status" value="1"/>
</dbReference>
<dbReference type="PROSITE" id="PS00041">
    <property type="entry name" value="HTH_ARAC_FAMILY_1"/>
    <property type="match status" value="1"/>
</dbReference>
<evidence type="ECO:0000313" key="15">
    <source>
        <dbReference type="EMBL" id="SDF03044.1"/>
    </source>
</evidence>
<dbReference type="InterPro" id="IPR013783">
    <property type="entry name" value="Ig-like_fold"/>
</dbReference>
<dbReference type="InterPro" id="IPR003661">
    <property type="entry name" value="HisK_dim/P_dom"/>
</dbReference>
<feature type="domain" description="HTH araC/xylS-type" evidence="12">
    <location>
        <begin position="1290"/>
        <end position="1389"/>
    </location>
</feature>
<name>A0A1G7HRX7_9FLAO</name>
<dbReference type="InterPro" id="IPR004358">
    <property type="entry name" value="Sig_transdc_His_kin-like_C"/>
</dbReference>
<dbReference type="SUPFAM" id="SSF46689">
    <property type="entry name" value="Homeodomain-like"/>
    <property type="match status" value="1"/>
</dbReference>
<keyword evidence="11" id="KW-0732">Signal</keyword>
<dbReference type="Gene3D" id="3.30.565.10">
    <property type="entry name" value="Histidine kinase-like ATPase, C-terminal domain"/>
    <property type="match status" value="1"/>
</dbReference>
<keyword evidence="5 15" id="KW-0418">Kinase</keyword>
<dbReference type="InterPro" id="IPR018060">
    <property type="entry name" value="HTH_AraC"/>
</dbReference>
<dbReference type="SUPFAM" id="SSF63829">
    <property type="entry name" value="Calcium-dependent phosphotriesterase"/>
    <property type="match status" value="2"/>
</dbReference>
<dbReference type="Proteomes" id="UP000199109">
    <property type="component" value="Unassembled WGS sequence"/>
</dbReference>
<dbReference type="Pfam" id="PF12833">
    <property type="entry name" value="HTH_18"/>
    <property type="match status" value="1"/>
</dbReference>
<keyword evidence="10" id="KW-0812">Transmembrane</keyword>
<dbReference type="RefSeq" id="WP_091873141.1">
    <property type="nucleotide sequence ID" value="NZ_FNAO01000010.1"/>
</dbReference>
<dbReference type="PROSITE" id="PS01124">
    <property type="entry name" value="HTH_ARAC_FAMILY_2"/>
    <property type="match status" value="1"/>
</dbReference>
<evidence type="ECO:0000256" key="2">
    <source>
        <dbReference type="ARBA" id="ARBA00012438"/>
    </source>
</evidence>
<dbReference type="Gene3D" id="1.10.10.60">
    <property type="entry name" value="Homeodomain-like"/>
    <property type="match status" value="2"/>
</dbReference>
<feature type="transmembrane region" description="Helical" evidence="10">
    <location>
        <begin position="800"/>
        <end position="825"/>
    </location>
</feature>
<dbReference type="InterPro" id="IPR009057">
    <property type="entry name" value="Homeodomain-like_sf"/>
</dbReference>
<keyword evidence="8" id="KW-0804">Transcription</keyword>
<evidence type="ECO:0000256" key="4">
    <source>
        <dbReference type="ARBA" id="ARBA00022679"/>
    </source>
</evidence>
<dbReference type="InterPro" id="IPR015943">
    <property type="entry name" value="WD40/YVTN_repeat-like_dom_sf"/>
</dbReference>
<keyword evidence="10" id="KW-1133">Transmembrane helix</keyword>
<dbReference type="PROSITE" id="PS50110">
    <property type="entry name" value="RESPONSE_REGULATORY"/>
    <property type="match status" value="1"/>
</dbReference>
<dbReference type="Pfam" id="PF00072">
    <property type="entry name" value="Response_reg"/>
    <property type="match status" value="1"/>
</dbReference>
<organism evidence="15 16">
    <name type="scientific">Pricia antarctica</name>
    <dbReference type="NCBI Taxonomy" id="641691"/>
    <lineage>
        <taxon>Bacteria</taxon>
        <taxon>Pseudomonadati</taxon>
        <taxon>Bacteroidota</taxon>
        <taxon>Flavobacteriia</taxon>
        <taxon>Flavobacteriales</taxon>
        <taxon>Flavobacteriaceae</taxon>
        <taxon>Pricia</taxon>
    </lineage>
</organism>
<dbReference type="InterPro" id="IPR005467">
    <property type="entry name" value="His_kinase_dom"/>
</dbReference>
<dbReference type="GO" id="GO:0003700">
    <property type="term" value="F:DNA-binding transcription factor activity"/>
    <property type="evidence" value="ECO:0007669"/>
    <property type="project" value="InterPro"/>
</dbReference>
<dbReference type="GO" id="GO:0043565">
    <property type="term" value="F:sequence-specific DNA binding"/>
    <property type="evidence" value="ECO:0007669"/>
    <property type="project" value="InterPro"/>
</dbReference>
<evidence type="ECO:0000256" key="11">
    <source>
        <dbReference type="SAM" id="SignalP"/>
    </source>
</evidence>
<reference evidence="15 16" key="1">
    <citation type="submission" date="2016-10" db="EMBL/GenBank/DDBJ databases">
        <authorList>
            <person name="de Groot N.N."/>
        </authorList>
    </citation>
    <scope>NUCLEOTIDE SEQUENCE [LARGE SCALE GENOMIC DNA]</scope>
    <source>
        <strain evidence="15 16">DSM 23421</strain>
    </source>
</reference>
<dbReference type="CDD" id="cd00082">
    <property type="entry name" value="HisKA"/>
    <property type="match status" value="1"/>
</dbReference>
<dbReference type="FunFam" id="3.30.565.10:FF:000006">
    <property type="entry name" value="Sensor histidine kinase WalK"/>
    <property type="match status" value="1"/>
</dbReference>
<evidence type="ECO:0000256" key="10">
    <source>
        <dbReference type="SAM" id="Phobius"/>
    </source>
</evidence>
<dbReference type="InterPro" id="IPR001789">
    <property type="entry name" value="Sig_transdc_resp-reg_receiver"/>
</dbReference>
<dbReference type="Gene3D" id="3.40.50.2300">
    <property type="match status" value="1"/>
</dbReference>
<dbReference type="Gene3D" id="2.60.40.10">
    <property type="entry name" value="Immunoglobulins"/>
    <property type="match status" value="1"/>
</dbReference>
<keyword evidence="10" id="KW-0472">Membrane</keyword>
<evidence type="ECO:0000256" key="3">
    <source>
        <dbReference type="ARBA" id="ARBA00022553"/>
    </source>
</evidence>
<dbReference type="PANTHER" id="PTHR43547">
    <property type="entry name" value="TWO-COMPONENT HISTIDINE KINASE"/>
    <property type="match status" value="1"/>
</dbReference>
<dbReference type="STRING" id="641691.SAMN05421636_11023"/>
<dbReference type="CDD" id="cd00146">
    <property type="entry name" value="PKD"/>
    <property type="match status" value="1"/>
</dbReference>
<gene>
    <name evidence="15" type="ORF">SAMN05421636_11023</name>
</gene>
<feature type="modified residue" description="4-aspartylphosphate" evidence="9">
    <location>
        <position position="1191"/>
    </location>
</feature>
<dbReference type="FunFam" id="2.60.40.10:FF:000791">
    <property type="entry name" value="Two-component system sensor histidine kinase/response regulator"/>
    <property type="match status" value="1"/>
</dbReference>
<evidence type="ECO:0000256" key="8">
    <source>
        <dbReference type="ARBA" id="ARBA00023163"/>
    </source>
</evidence>
<dbReference type="SUPFAM" id="SSF101898">
    <property type="entry name" value="NHL repeat"/>
    <property type="match status" value="1"/>
</dbReference>
<keyword evidence="16" id="KW-1185">Reference proteome</keyword>
<feature type="chain" id="PRO_5011654996" description="histidine kinase" evidence="11">
    <location>
        <begin position="24"/>
        <end position="1390"/>
    </location>
</feature>
<evidence type="ECO:0000259" key="12">
    <source>
        <dbReference type="PROSITE" id="PS01124"/>
    </source>
</evidence>
<keyword evidence="7" id="KW-0238">DNA-binding</keyword>
<dbReference type="SMART" id="SM00388">
    <property type="entry name" value="HisKA"/>
    <property type="match status" value="1"/>
</dbReference>
<keyword evidence="6" id="KW-0805">Transcription regulation</keyword>
<dbReference type="GO" id="GO:0000155">
    <property type="term" value="F:phosphorelay sensor kinase activity"/>
    <property type="evidence" value="ECO:0007669"/>
    <property type="project" value="InterPro"/>
</dbReference>
<evidence type="ECO:0000256" key="1">
    <source>
        <dbReference type="ARBA" id="ARBA00000085"/>
    </source>
</evidence>
<dbReference type="EC" id="2.7.13.3" evidence="2"/>
<dbReference type="InterPro" id="IPR011123">
    <property type="entry name" value="Y_Y_Y"/>
</dbReference>
<dbReference type="InterPro" id="IPR036097">
    <property type="entry name" value="HisK_dim/P_sf"/>
</dbReference>
<dbReference type="InterPro" id="IPR018062">
    <property type="entry name" value="HTH_AraC-typ_CS"/>
</dbReference>
<evidence type="ECO:0000259" key="14">
    <source>
        <dbReference type="PROSITE" id="PS50110"/>
    </source>
</evidence>
<proteinExistence type="predicted"/>
<dbReference type="SMART" id="SM00342">
    <property type="entry name" value="HTH_ARAC"/>
    <property type="match status" value="1"/>
</dbReference>